<evidence type="ECO:0000256" key="1">
    <source>
        <dbReference type="ARBA" id="ARBA00001964"/>
    </source>
</evidence>
<comment type="caution">
    <text evidence="5">The sequence shown here is derived from an EMBL/GenBank/DDBJ whole genome shotgun (WGS) entry which is preliminary data.</text>
</comment>
<comment type="similarity">
    <text evidence="2">Belongs to the transketolase family.</text>
</comment>
<evidence type="ECO:0000313" key="5">
    <source>
        <dbReference type="EMBL" id="OHA86002.1"/>
    </source>
</evidence>
<dbReference type="PANTHER" id="PTHR47514">
    <property type="entry name" value="TRANSKETOLASE N-TERMINAL SECTION-RELATED"/>
    <property type="match status" value="1"/>
</dbReference>
<dbReference type="Proteomes" id="UP000178168">
    <property type="component" value="Unassembled WGS sequence"/>
</dbReference>
<feature type="domain" description="Transketolase N-terminal" evidence="4">
    <location>
        <begin position="16"/>
        <end position="267"/>
    </location>
</feature>
<dbReference type="CDD" id="cd02012">
    <property type="entry name" value="TPP_TK"/>
    <property type="match status" value="1"/>
</dbReference>
<dbReference type="EMBL" id="MHUZ01000011">
    <property type="protein sequence ID" value="OHA86002.1"/>
    <property type="molecule type" value="Genomic_DNA"/>
</dbReference>
<evidence type="ECO:0000313" key="6">
    <source>
        <dbReference type="Proteomes" id="UP000178168"/>
    </source>
</evidence>
<evidence type="ECO:0000256" key="2">
    <source>
        <dbReference type="ARBA" id="ARBA00007131"/>
    </source>
</evidence>
<protein>
    <submittedName>
        <fullName evidence="5">Transketolase</fullName>
    </submittedName>
</protein>
<evidence type="ECO:0000259" key="4">
    <source>
        <dbReference type="Pfam" id="PF00456"/>
    </source>
</evidence>
<dbReference type="InterPro" id="IPR029061">
    <property type="entry name" value="THDP-binding"/>
</dbReference>
<comment type="cofactor">
    <cofactor evidence="1">
        <name>thiamine diphosphate</name>
        <dbReference type="ChEBI" id="CHEBI:58937"/>
    </cofactor>
</comment>
<keyword evidence="3" id="KW-0786">Thiamine pyrophosphate</keyword>
<dbReference type="STRING" id="1802730.A2591_02370"/>
<gene>
    <name evidence="5" type="ORF">A2591_02370</name>
</gene>
<proteinExistence type="inferred from homology"/>
<evidence type="ECO:0000256" key="3">
    <source>
        <dbReference type="ARBA" id="ARBA00023052"/>
    </source>
</evidence>
<dbReference type="Pfam" id="PF00456">
    <property type="entry name" value="Transketolase_N"/>
    <property type="match status" value="1"/>
</dbReference>
<dbReference type="AlphaFoldDB" id="A0A1G2SMH6"/>
<dbReference type="PANTHER" id="PTHR47514:SF1">
    <property type="entry name" value="TRANSKETOLASE N-TERMINAL SECTION-RELATED"/>
    <property type="match status" value="1"/>
</dbReference>
<sequence length="299" mass="33235">MMEHLHDDKIKFLEEKANAIRESIIEMLLEAKSGHTAGPLGLADIFAAFYFHILKHDPKNPSWEERDRLVLSNGHVCPVLYATMAHAGYFPVEELKTLRKFGSRLQGHPHREFLPALETSSGPLGSGLSQVVGMAIADRIDHGRSSSKSFYCIVGDGELNEGQNWEAIMLAGKEELQNLTVIVDRNNIQIDGFTEDIMPLEPLPQKWEAFNWHVQEVNGHDMRDIVGAVEQARAVFAKPSVIIAHTIPGRGVDFTERRFEWHGNPPGKGPGDVVPQAEQGGNAMAQLRTLGGRIKSEHE</sequence>
<dbReference type="Gene3D" id="3.40.50.970">
    <property type="match status" value="1"/>
</dbReference>
<organism evidence="5 6">
    <name type="scientific">Candidatus Yonathbacteria bacterium RIFOXYD1_FULL_52_36</name>
    <dbReference type="NCBI Taxonomy" id="1802730"/>
    <lineage>
        <taxon>Bacteria</taxon>
        <taxon>Candidatus Yonathiibacteriota</taxon>
    </lineage>
</organism>
<dbReference type="InterPro" id="IPR005474">
    <property type="entry name" value="Transketolase_N"/>
</dbReference>
<accession>A0A1G2SMH6</accession>
<reference evidence="5 6" key="1">
    <citation type="journal article" date="2016" name="Nat. Commun.">
        <title>Thousands of microbial genomes shed light on interconnected biogeochemical processes in an aquifer system.</title>
        <authorList>
            <person name="Anantharaman K."/>
            <person name="Brown C.T."/>
            <person name="Hug L.A."/>
            <person name="Sharon I."/>
            <person name="Castelle C.J."/>
            <person name="Probst A.J."/>
            <person name="Thomas B.C."/>
            <person name="Singh A."/>
            <person name="Wilkins M.J."/>
            <person name="Karaoz U."/>
            <person name="Brodie E.L."/>
            <person name="Williams K.H."/>
            <person name="Hubbard S.S."/>
            <person name="Banfield J.F."/>
        </authorList>
    </citation>
    <scope>NUCLEOTIDE SEQUENCE [LARGE SCALE GENOMIC DNA]</scope>
</reference>
<name>A0A1G2SMH6_9BACT</name>
<dbReference type="SUPFAM" id="SSF52518">
    <property type="entry name" value="Thiamin diphosphate-binding fold (THDP-binding)"/>
    <property type="match status" value="1"/>
</dbReference>